<dbReference type="Gene3D" id="3.20.20.80">
    <property type="entry name" value="Glycosidases"/>
    <property type="match status" value="1"/>
</dbReference>
<dbReference type="InterPro" id="IPR045053">
    <property type="entry name" value="MAN-like"/>
</dbReference>
<comment type="catalytic activity">
    <reaction evidence="1">
        <text>Random hydrolysis of (1-&gt;4)-beta-D-mannosidic linkages in mannans, galactomannans and glucomannans.</text>
        <dbReference type="EC" id="3.2.1.78"/>
    </reaction>
</comment>
<feature type="transmembrane region" description="Helical" evidence="10">
    <location>
        <begin position="507"/>
        <end position="526"/>
    </location>
</feature>
<feature type="transmembrane region" description="Helical" evidence="10">
    <location>
        <begin position="426"/>
        <end position="453"/>
    </location>
</feature>
<dbReference type="PANTHER" id="PTHR31451:SF40">
    <property type="entry name" value="GLYCOSIDE HYDROLASE FAMILY 5 DOMAIN-CONTAINING PROTEIN"/>
    <property type="match status" value="1"/>
</dbReference>
<feature type="domain" description="G-protein coupled receptors family 1 profile" evidence="12">
    <location>
        <begin position="444"/>
        <end position="697"/>
    </location>
</feature>
<dbReference type="EC" id="3.2.1.78" evidence="4"/>
<evidence type="ECO:0000256" key="6">
    <source>
        <dbReference type="ARBA" id="ARBA00022801"/>
    </source>
</evidence>
<dbReference type="InterPro" id="IPR001547">
    <property type="entry name" value="Glyco_hydro_5"/>
</dbReference>
<dbReference type="InterPro" id="IPR017853">
    <property type="entry name" value="GH"/>
</dbReference>
<comment type="caution">
    <text evidence="13">The sequence shown here is derived from an EMBL/GenBank/DDBJ whole genome shotgun (WGS) entry which is preliminary data.</text>
</comment>
<evidence type="ECO:0000313" key="14">
    <source>
        <dbReference type="Proteomes" id="UP000663852"/>
    </source>
</evidence>
<accession>A0A815Q6L0</accession>
<dbReference type="SUPFAM" id="SSF81321">
    <property type="entry name" value="Family A G protein-coupled receptor-like"/>
    <property type="match status" value="1"/>
</dbReference>
<dbReference type="OrthoDB" id="406631at2759"/>
<organism evidence="13 14">
    <name type="scientific">Adineta ricciae</name>
    <name type="common">Rotifer</name>
    <dbReference type="NCBI Taxonomy" id="249248"/>
    <lineage>
        <taxon>Eukaryota</taxon>
        <taxon>Metazoa</taxon>
        <taxon>Spiralia</taxon>
        <taxon>Gnathifera</taxon>
        <taxon>Rotifera</taxon>
        <taxon>Eurotatoria</taxon>
        <taxon>Bdelloidea</taxon>
        <taxon>Adinetida</taxon>
        <taxon>Adinetidae</taxon>
        <taxon>Adineta</taxon>
    </lineage>
</organism>
<evidence type="ECO:0000256" key="2">
    <source>
        <dbReference type="ARBA" id="ARBA00004370"/>
    </source>
</evidence>
<dbReference type="GO" id="GO:0016985">
    <property type="term" value="F:mannan endo-1,4-beta-mannosidase activity"/>
    <property type="evidence" value="ECO:0007669"/>
    <property type="project" value="UniProtKB-EC"/>
</dbReference>
<evidence type="ECO:0000259" key="12">
    <source>
        <dbReference type="PROSITE" id="PS50262"/>
    </source>
</evidence>
<evidence type="ECO:0000256" key="11">
    <source>
        <dbReference type="SAM" id="SignalP"/>
    </source>
</evidence>
<dbReference type="Pfam" id="PF26410">
    <property type="entry name" value="GH5_mannosidase"/>
    <property type="match status" value="1"/>
</dbReference>
<keyword evidence="9" id="KW-0326">Glycosidase</keyword>
<comment type="similarity">
    <text evidence="3">Belongs to the glycosyl hydrolase 5 (cellulase A) family.</text>
</comment>
<keyword evidence="7 10" id="KW-1133">Transmembrane helix</keyword>
<feature type="transmembrane region" description="Helical" evidence="10">
    <location>
        <begin position="465"/>
        <end position="487"/>
    </location>
</feature>
<feature type="transmembrane region" description="Helical" evidence="10">
    <location>
        <begin position="640"/>
        <end position="663"/>
    </location>
</feature>
<dbReference type="PROSITE" id="PS50262">
    <property type="entry name" value="G_PROTEIN_RECEP_F1_2"/>
    <property type="match status" value="1"/>
</dbReference>
<dbReference type="SUPFAM" id="SSF51445">
    <property type="entry name" value="(Trans)glycosidases"/>
    <property type="match status" value="1"/>
</dbReference>
<evidence type="ECO:0000256" key="4">
    <source>
        <dbReference type="ARBA" id="ARBA00012706"/>
    </source>
</evidence>
<name>A0A815Q6L0_ADIRI</name>
<dbReference type="PANTHER" id="PTHR31451">
    <property type="match status" value="1"/>
</dbReference>
<sequence>MMFYITIFFVLCIRLTQQATSSFINVQNRRLTLNGQDYLYVGTNFWYGANLGSTGPGGNRTRLLRELDHLHSLGVDNLRIQAGSEGPNTEPWRIVPSMQPDPGRYDENVLEGLDFLLYEMGQRNMRAVMCLNNFWHWSGGYAQYIVWAGGANSIPYPGDYDAFERFSARFYELPAAVQLFNNHIQFIMKRTNKYNNLPYVEDATIMSWELANEPRRLNLSWVNATACSIKQLAPKQLVTTGVEGNISSNNFSNDHASPCIDYATFHLWVQNWNIYDPKNASDTFPSALEFARKYIEYHVAYKEKPVVLEEFGISRDNDDHSATAPITIRDKYYQAIFQWARAYRIPVNFWAYGGEGRPRLPRANWTQGDDFIGDPPHEPQGWYSVYDTDESTLEIIHRFASIFLTILQTTETRTMNLTQLTIDPSLIVWNISTIVLTTLGIVLATLFLITILIDKKSKKNPIMVLVANSCLSSIVFGIDMLVCFLIALNNDLKEIRTEDSLCKLRAYIAYSACGVFDYSFFVQALYRYNAIIHPKRTNWQSLQNQLVIIASTWILGFLVPSVFLFTTEIVYNIDNQVCQIPLRISTSSIYLSFCIYLIPLLLITGMYLKLIRHVKRKRIRIIQTRMFIRAQRELEIVKRILIHVFILMGVGCVYASLLFISIFRDLPKYHFRIAYIFGSTSFLFVMISIFQFNPLLKQSIINKLLHK</sequence>
<dbReference type="InterPro" id="IPR017452">
    <property type="entry name" value="GPCR_Rhodpsn_7TM"/>
</dbReference>
<keyword evidence="6" id="KW-0378">Hydrolase</keyword>
<feature type="chain" id="PRO_5032645709" description="mannan endo-1,4-beta-mannosidase" evidence="11">
    <location>
        <begin position="19"/>
        <end position="707"/>
    </location>
</feature>
<feature type="transmembrane region" description="Helical" evidence="10">
    <location>
        <begin position="587"/>
        <end position="608"/>
    </location>
</feature>
<dbReference type="Gene3D" id="1.20.1070.10">
    <property type="entry name" value="Rhodopsin 7-helix transmembrane proteins"/>
    <property type="match status" value="1"/>
</dbReference>
<evidence type="ECO:0000256" key="8">
    <source>
        <dbReference type="ARBA" id="ARBA00023136"/>
    </source>
</evidence>
<evidence type="ECO:0000256" key="7">
    <source>
        <dbReference type="ARBA" id="ARBA00022989"/>
    </source>
</evidence>
<keyword evidence="11" id="KW-0732">Signal</keyword>
<evidence type="ECO:0000256" key="1">
    <source>
        <dbReference type="ARBA" id="ARBA00001678"/>
    </source>
</evidence>
<evidence type="ECO:0000313" key="13">
    <source>
        <dbReference type="EMBL" id="CAF1458795.1"/>
    </source>
</evidence>
<evidence type="ECO:0000256" key="10">
    <source>
        <dbReference type="SAM" id="Phobius"/>
    </source>
</evidence>
<feature type="transmembrane region" description="Helical" evidence="10">
    <location>
        <begin position="669"/>
        <end position="690"/>
    </location>
</feature>
<dbReference type="AlphaFoldDB" id="A0A815Q6L0"/>
<reference evidence="13" key="1">
    <citation type="submission" date="2021-02" db="EMBL/GenBank/DDBJ databases">
        <authorList>
            <person name="Nowell W R."/>
        </authorList>
    </citation>
    <scope>NUCLEOTIDE SEQUENCE</scope>
</reference>
<evidence type="ECO:0000256" key="3">
    <source>
        <dbReference type="ARBA" id="ARBA00005641"/>
    </source>
</evidence>
<feature type="signal peptide" evidence="11">
    <location>
        <begin position="1"/>
        <end position="18"/>
    </location>
</feature>
<feature type="transmembrane region" description="Helical" evidence="10">
    <location>
        <begin position="546"/>
        <end position="567"/>
    </location>
</feature>
<evidence type="ECO:0000256" key="9">
    <source>
        <dbReference type="ARBA" id="ARBA00023295"/>
    </source>
</evidence>
<evidence type="ECO:0000256" key="5">
    <source>
        <dbReference type="ARBA" id="ARBA00022692"/>
    </source>
</evidence>
<comment type="subcellular location">
    <subcellularLocation>
        <location evidence="2">Membrane</location>
    </subcellularLocation>
</comment>
<dbReference type="EMBL" id="CAJNOJ010000467">
    <property type="protein sequence ID" value="CAF1458795.1"/>
    <property type="molecule type" value="Genomic_DNA"/>
</dbReference>
<dbReference type="CDD" id="cd00637">
    <property type="entry name" value="7tm_classA_rhodopsin-like"/>
    <property type="match status" value="1"/>
</dbReference>
<keyword evidence="8 10" id="KW-0472">Membrane</keyword>
<dbReference type="Proteomes" id="UP000663852">
    <property type="component" value="Unassembled WGS sequence"/>
</dbReference>
<protein>
    <recommendedName>
        <fullName evidence="4">mannan endo-1,4-beta-mannosidase</fullName>
        <ecNumber evidence="4">3.2.1.78</ecNumber>
    </recommendedName>
</protein>
<proteinExistence type="inferred from homology"/>
<dbReference type="GO" id="GO:0016020">
    <property type="term" value="C:membrane"/>
    <property type="evidence" value="ECO:0007669"/>
    <property type="project" value="UniProtKB-SubCell"/>
</dbReference>
<gene>
    <name evidence="13" type="ORF">EDS130_LOCUS40011</name>
</gene>
<keyword evidence="5 10" id="KW-0812">Transmembrane</keyword>